<dbReference type="InterPro" id="IPR027465">
    <property type="entry name" value="TIMP_C"/>
</dbReference>
<feature type="disulfide bond" evidence="8">
    <location>
        <begin position="149"/>
        <end position="201"/>
    </location>
</feature>
<keyword evidence="6 8" id="KW-1015">Disulfide bond</keyword>
<feature type="signal peptide" evidence="9">
    <location>
        <begin position="1"/>
        <end position="19"/>
    </location>
</feature>
<reference evidence="11 12" key="1">
    <citation type="journal article" date="2018" name="Sci. Rep.">
        <title>Comparative analysis of the Pocillopora damicornis genome highlights role of immune system in coral evolution.</title>
        <authorList>
            <person name="Cunning R."/>
            <person name="Bay R.A."/>
            <person name="Gillette P."/>
            <person name="Baker A.C."/>
            <person name="Traylor-Knowles N."/>
        </authorList>
    </citation>
    <scope>NUCLEOTIDE SEQUENCE [LARGE SCALE GENOMIC DNA]</scope>
    <source>
        <strain evidence="11">RSMAS</strain>
        <tissue evidence="11">Whole animal</tissue>
    </source>
</reference>
<comment type="similarity">
    <text evidence="2">Belongs to the protease inhibitor I35 (TIMP) family.</text>
</comment>
<evidence type="ECO:0000256" key="9">
    <source>
        <dbReference type="SAM" id="SignalP"/>
    </source>
</evidence>
<name>A0A3M6V0S7_POCDA</name>
<dbReference type="Gene3D" id="3.90.370.10">
    <property type="entry name" value="Tissue inhibitor of metalloproteinase-1. Chain B, domain 1"/>
    <property type="match status" value="1"/>
</dbReference>
<feature type="domain" description="NTR" evidence="10">
    <location>
        <begin position="17"/>
        <end position="146"/>
    </location>
</feature>
<evidence type="ECO:0000256" key="1">
    <source>
        <dbReference type="ARBA" id="ARBA00004613"/>
    </source>
</evidence>
<accession>A0A3M6V0S7</accession>
<dbReference type="AlphaFoldDB" id="A0A3M6V0S7"/>
<evidence type="ECO:0000256" key="7">
    <source>
        <dbReference type="ARBA" id="ARBA00023215"/>
    </source>
</evidence>
<sequence>MEVHACLLVVSYLLASCHAGLIQKPVLEHPQQVFCKADFVIRADVVSGPETDPEGHYEVFSINITEVFRGLSRGPALNATKLYTPGNMSTERVTGPYGIRAGAEYLLHGEILKGVGMYTRFSSLRKEWNNVIPQEREKFQYYEAGCRQCQLKLCGETDLECQKKLPGCEMKANQLAPWQFLKSFCWHRYEHCEVDATGEQCYWRKTDEPKECEESNPSSINSFQGVEA</sequence>
<feature type="chain" id="PRO_5018173457" description="NTR domain-containing protein" evidence="9">
    <location>
        <begin position="20"/>
        <end position="228"/>
    </location>
</feature>
<evidence type="ECO:0000256" key="3">
    <source>
        <dbReference type="ARBA" id="ARBA00022525"/>
    </source>
</evidence>
<evidence type="ECO:0000256" key="2">
    <source>
        <dbReference type="ARBA" id="ARBA00011027"/>
    </source>
</evidence>
<keyword evidence="3" id="KW-0964">Secreted</keyword>
<dbReference type="PANTHER" id="PTHR11844">
    <property type="entry name" value="METALLOPROTEASE INHIBITOR"/>
    <property type="match status" value="1"/>
</dbReference>
<evidence type="ECO:0000313" key="11">
    <source>
        <dbReference type="EMBL" id="RMX59492.1"/>
    </source>
</evidence>
<dbReference type="GO" id="GO:0005615">
    <property type="term" value="C:extracellular space"/>
    <property type="evidence" value="ECO:0007669"/>
    <property type="project" value="TreeGrafter"/>
</dbReference>
<evidence type="ECO:0000313" key="12">
    <source>
        <dbReference type="Proteomes" id="UP000275408"/>
    </source>
</evidence>
<dbReference type="GO" id="GO:0031012">
    <property type="term" value="C:extracellular matrix"/>
    <property type="evidence" value="ECO:0007669"/>
    <property type="project" value="TreeGrafter"/>
</dbReference>
<keyword evidence="9" id="KW-0732">Signal</keyword>
<dbReference type="GO" id="GO:0051045">
    <property type="term" value="P:negative regulation of membrane protein ectodomain proteolysis"/>
    <property type="evidence" value="ECO:0007669"/>
    <property type="project" value="TreeGrafter"/>
</dbReference>
<dbReference type="InterPro" id="IPR001820">
    <property type="entry name" value="TIMP"/>
</dbReference>
<evidence type="ECO:0000259" key="10">
    <source>
        <dbReference type="PROSITE" id="PS50189"/>
    </source>
</evidence>
<feature type="disulfide bond" evidence="8">
    <location>
        <begin position="154"/>
        <end position="161"/>
    </location>
</feature>
<keyword evidence="4" id="KW-0483">Metalloprotease inhibitor</keyword>
<feature type="disulfide bond" evidence="8">
    <location>
        <begin position="35"/>
        <end position="146"/>
    </location>
</feature>
<protein>
    <recommendedName>
        <fullName evidence="10">NTR domain-containing protein</fullName>
    </recommendedName>
</protein>
<dbReference type="InterPro" id="IPR008993">
    <property type="entry name" value="TIMP-like_OB-fold"/>
</dbReference>
<dbReference type="GO" id="GO:0002020">
    <property type="term" value="F:protease binding"/>
    <property type="evidence" value="ECO:0007669"/>
    <property type="project" value="TreeGrafter"/>
</dbReference>
<dbReference type="Pfam" id="PF00965">
    <property type="entry name" value="TIMP"/>
    <property type="match status" value="1"/>
</dbReference>
<dbReference type="InterPro" id="IPR001134">
    <property type="entry name" value="Netrin_domain"/>
</dbReference>
<dbReference type="PROSITE" id="PS50189">
    <property type="entry name" value="NTR"/>
    <property type="match status" value="1"/>
</dbReference>
<dbReference type="Gene3D" id="2.40.50.120">
    <property type="match status" value="1"/>
</dbReference>
<dbReference type="SUPFAM" id="SSF50242">
    <property type="entry name" value="TIMP-like"/>
    <property type="match status" value="1"/>
</dbReference>
<evidence type="ECO:0000256" key="5">
    <source>
        <dbReference type="ARBA" id="ARBA00022690"/>
    </source>
</evidence>
<dbReference type="SMART" id="SM00206">
    <property type="entry name" value="NTR"/>
    <property type="match status" value="1"/>
</dbReference>
<evidence type="ECO:0000256" key="4">
    <source>
        <dbReference type="ARBA" id="ARBA00022608"/>
    </source>
</evidence>
<dbReference type="EMBL" id="RCHS01000324">
    <property type="protein sequence ID" value="RMX59492.1"/>
    <property type="molecule type" value="Genomic_DNA"/>
</dbReference>
<keyword evidence="7" id="KW-0481">Metalloenzyme inhibitor</keyword>
<evidence type="ECO:0000256" key="6">
    <source>
        <dbReference type="ARBA" id="ARBA00023157"/>
    </source>
</evidence>
<proteinExistence type="inferred from homology"/>
<comment type="caution">
    <text evidence="11">The sequence shown here is derived from an EMBL/GenBank/DDBJ whole genome shotgun (WGS) entry which is preliminary data.</text>
</comment>
<dbReference type="GO" id="GO:0008191">
    <property type="term" value="F:metalloendopeptidase inhibitor activity"/>
    <property type="evidence" value="ECO:0007669"/>
    <property type="project" value="InterPro"/>
</dbReference>
<keyword evidence="5" id="KW-0646">Protease inhibitor</keyword>
<dbReference type="PANTHER" id="PTHR11844:SF33">
    <property type="entry name" value="TISSUE INHIBITOR OF METALLOPROTEINASE"/>
    <property type="match status" value="1"/>
</dbReference>
<dbReference type="Proteomes" id="UP000275408">
    <property type="component" value="Unassembled WGS sequence"/>
</dbReference>
<evidence type="ECO:0000256" key="8">
    <source>
        <dbReference type="PIRSR" id="PIRSR601820-3"/>
    </source>
</evidence>
<dbReference type="OrthoDB" id="6041373at2759"/>
<keyword evidence="12" id="KW-1185">Reference proteome</keyword>
<organism evidence="11 12">
    <name type="scientific">Pocillopora damicornis</name>
    <name type="common">Cauliflower coral</name>
    <name type="synonym">Millepora damicornis</name>
    <dbReference type="NCBI Taxonomy" id="46731"/>
    <lineage>
        <taxon>Eukaryota</taxon>
        <taxon>Metazoa</taxon>
        <taxon>Cnidaria</taxon>
        <taxon>Anthozoa</taxon>
        <taxon>Hexacorallia</taxon>
        <taxon>Scleractinia</taxon>
        <taxon>Astrocoeniina</taxon>
        <taxon>Pocilloporidae</taxon>
        <taxon>Pocillopora</taxon>
    </lineage>
</organism>
<gene>
    <name evidence="11" type="ORF">pdam_00020468</name>
</gene>
<comment type="subcellular location">
    <subcellularLocation>
        <location evidence="1">Secreted</location>
    </subcellularLocation>
</comment>